<sequence>MVLNYIVEHMEPELDEWSQLEYANIVKRVGRNRLYLTHVDPELLQRRADCIGEGTGIISTVKAVQELEEVDPKKVLLLDPSATEPLAPEDAENFEWLLFGGILGDDPPQDRTKELRKLGYARRHLGPIQMTTDTAVIVSKHVIEDQTPLDKLVYVDRPEIKLGKKETAELPFRYLLVDGKPQLPDGLIELLKKSNDMSLV</sequence>
<evidence type="ECO:0000313" key="1">
    <source>
        <dbReference type="EMBL" id="TPX59923.1"/>
    </source>
</evidence>
<organism evidence="1 2">
    <name type="scientific">Powellomyces hirtus</name>
    <dbReference type="NCBI Taxonomy" id="109895"/>
    <lineage>
        <taxon>Eukaryota</taxon>
        <taxon>Fungi</taxon>
        <taxon>Fungi incertae sedis</taxon>
        <taxon>Chytridiomycota</taxon>
        <taxon>Chytridiomycota incertae sedis</taxon>
        <taxon>Chytridiomycetes</taxon>
        <taxon>Spizellomycetales</taxon>
        <taxon>Powellomycetaceae</taxon>
        <taxon>Powellomyces</taxon>
    </lineage>
</organism>
<proteinExistence type="predicted"/>
<name>A0A507E778_9FUNG</name>
<protein>
    <recommendedName>
        <fullName evidence="3">SAM-dependent RNA methyltransferase</fullName>
    </recommendedName>
</protein>
<dbReference type="Proteomes" id="UP000318582">
    <property type="component" value="Unassembled WGS sequence"/>
</dbReference>
<dbReference type="PANTHER" id="PTHR35517">
    <property type="entry name" value="PROTEIN ARGININE N-METHYLTRANSFERASE SFM1"/>
    <property type="match status" value="1"/>
</dbReference>
<dbReference type="STRING" id="109895.A0A507E778"/>
<dbReference type="AlphaFoldDB" id="A0A507E778"/>
<dbReference type="EMBL" id="QEAQ01000020">
    <property type="protein sequence ID" value="TPX59923.1"/>
    <property type="molecule type" value="Genomic_DNA"/>
</dbReference>
<evidence type="ECO:0008006" key="3">
    <source>
        <dbReference type="Google" id="ProtNLM"/>
    </source>
</evidence>
<dbReference type="GO" id="GO:0035241">
    <property type="term" value="F:protein-arginine omega-N monomethyltransferase activity"/>
    <property type="evidence" value="ECO:0007669"/>
    <property type="project" value="TreeGrafter"/>
</dbReference>
<keyword evidence="2" id="KW-1185">Reference proteome</keyword>
<dbReference type="Pfam" id="PF04252">
    <property type="entry name" value="SFM1-like"/>
    <property type="match status" value="1"/>
</dbReference>
<comment type="caution">
    <text evidence="1">The sequence shown here is derived from an EMBL/GenBank/DDBJ whole genome shotgun (WGS) entry which is preliminary data.</text>
</comment>
<dbReference type="InterPro" id="IPR007364">
    <property type="entry name" value="SFM1-like"/>
</dbReference>
<dbReference type="CDD" id="cd18090">
    <property type="entry name" value="Arginine_MT_Sfm1"/>
    <property type="match status" value="1"/>
</dbReference>
<gene>
    <name evidence="1" type="ORF">PhCBS80983_g02119</name>
</gene>
<accession>A0A507E778</accession>
<evidence type="ECO:0000313" key="2">
    <source>
        <dbReference type="Proteomes" id="UP000318582"/>
    </source>
</evidence>
<dbReference type="PANTHER" id="PTHR35517:SF1">
    <property type="entry name" value="PROTEIN ARGININE N-METHYLTRANSFERASE SFM1"/>
    <property type="match status" value="1"/>
</dbReference>
<reference evidence="1 2" key="1">
    <citation type="journal article" date="2019" name="Sci. Rep.">
        <title>Comparative genomics of chytrid fungi reveal insights into the obligate biotrophic and pathogenic lifestyle of Synchytrium endobioticum.</title>
        <authorList>
            <person name="van de Vossenberg B.T.L.H."/>
            <person name="Warris S."/>
            <person name="Nguyen H.D.T."/>
            <person name="van Gent-Pelzer M.P.E."/>
            <person name="Joly D.L."/>
            <person name="van de Geest H.C."/>
            <person name="Bonants P.J.M."/>
            <person name="Smith D.S."/>
            <person name="Levesque C.A."/>
            <person name="van der Lee T.A.J."/>
        </authorList>
    </citation>
    <scope>NUCLEOTIDE SEQUENCE [LARGE SCALE GENOMIC DNA]</scope>
    <source>
        <strain evidence="1 2">CBS 809.83</strain>
    </source>
</reference>